<organism evidence="1 2">
    <name type="scientific">Dichanthelium oligosanthes</name>
    <dbReference type="NCBI Taxonomy" id="888268"/>
    <lineage>
        <taxon>Eukaryota</taxon>
        <taxon>Viridiplantae</taxon>
        <taxon>Streptophyta</taxon>
        <taxon>Embryophyta</taxon>
        <taxon>Tracheophyta</taxon>
        <taxon>Spermatophyta</taxon>
        <taxon>Magnoliopsida</taxon>
        <taxon>Liliopsida</taxon>
        <taxon>Poales</taxon>
        <taxon>Poaceae</taxon>
        <taxon>PACMAD clade</taxon>
        <taxon>Panicoideae</taxon>
        <taxon>Panicodae</taxon>
        <taxon>Paniceae</taxon>
        <taxon>Dichantheliinae</taxon>
        <taxon>Dichanthelium</taxon>
    </lineage>
</organism>
<dbReference type="EMBL" id="LWDX02064823">
    <property type="protein sequence ID" value="OEL15941.1"/>
    <property type="molecule type" value="Genomic_DNA"/>
</dbReference>
<proteinExistence type="predicted"/>
<dbReference type="OrthoDB" id="409543at2759"/>
<evidence type="ECO:0000313" key="2">
    <source>
        <dbReference type="Proteomes" id="UP000095767"/>
    </source>
</evidence>
<sequence length="420" mass="45897">MLPRTHSHPARRRSGLGPQLCAAVAALLLLLSLAVLHSRLSSSSSSPFPTSRSHSTTAADANSTAALLADEDVDEDVAAALDPLLTVTTTTTTATDGGGGDVANPDDDRIDELDVLDEDAAGADAADDATSSAAASTSLVWDHVAGAARLPFRLPAAGESLSTGLPRLDSPRRIAAAAFGSDDELVDLELRVEISSFAGIEDALLLKPASAKSAETRLRAGWARWLEGKADYLRRDRMLRSNLESLNPRNHPLLQDPDSPGLTSLTRGDRMVQRMQLAEIDKPASKNFERRRLLSYENKQGMGATVKEKQQKGRRWGYFPGIDPHLGFSEFMERFFELGKCYMRVFMVWNSPQWAYGVRHQRGLESLLKQHPDVCVVMLSETLELESFREFVKEGYKVAVAVPDLDELLESTPTHEFASV</sequence>
<keyword evidence="2" id="KW-1185">Reference proteome</keyword>
<dbReference type="InterPro" id="IPR044789">
    <property type="entry name" value="Put_A1-4-GlycosylTfrase_plant"/>
</dbReference>
<dbReference type="AlphaFoldDB" id="A0A1E5USU4"/>
<dbReference type="STRING" id="888268.A0A1E5USU4"/>
<comment type="caution">
    <text evidence="1">The sequence shown here is derived from an EMBL/GenBank/DDBJ whole genome shotgun (WGS) entry which is preliminary data.</text>
</comment>
<reference evidence="1 2" key="1">
    <citation type="submission" date="2016-09" db="EMBL/GenBank/DDBJ databases">
        <title>The draft genome of Dichanthelium oligosanthes: A C3 panicoid grass species.</title>
        <authorList>
            <person name="Studer A.J."/>
            <person name="Schnable J.C."/>
            <person name="Brutnell T.P."/>
        </authorList>
    </citation>
    <scope>NUCLEOTIDE SEQUENCE [LARGE SCALE GENOMIC DNA]</scope>
    <source>
        <strain evidence="2">cv. Kellogg 1175</strain>
        <tissue evidence="1">Leaf</tissue>
    </source>
</reference>
<feature type="non-terminal residue" evidence="1">
    <location>
        <position position="420"/>
    </location>
</feature>
<dbReference type="Proteomes" id="UP000095767">
    <property type="component" value="Unassembled WGS sequence"/>
</dbReference>
<protein>
    <recommendedName>
        <fullName evidence="3">Alpha 1,4-glycosyltransferase domain-containing protein</fullName>
    </recommendedName>
</protein>
<gene>
    <name evidence="1" type="ORF">BAE44_0023041</name>
</gene>
<evidence type="ECO:0008006" key="3">
    <source>
        <dbReference type="Google" id="ProtNLM"/>
    </source>
</evidence>
<dbReference type="PANTHER" id="PTHR47213">
    <property type="entry name" value="OS07G0567300 PROTEIN"/>
    <property type="match status" value="1"/>
</dbReference>
<name>A0A1E5USU4_9POAL</name>
<dbReference type="PANTHER" id="PTHR47213:SF1">
    <property type="entry name" value="OS07G0567300 PROTEIN"/>
    <property type="match status" value="1"/>
</dbReference>
<evidence type="ECO:0000313" key="1">
    <source>
        <dbReference type="EMBL" id="OEL15941.1"/>
    </source>
</evidence>
<accession>A0A1E5USU4</accession>